<dbReference type="InterPro" id="IPR051144">
    <property type="entry name" value="Formin_homology_domain"/>
</dbReference>
<evidence type="ECO:0000256" key="1">
    <source>
        <dbReference type="ARBA" id="ARBA00006468"/>
    </source>
</evidence>
<dbReference type="Pfam" id="PF02181">
    <property type="entry name" value="FH2"/>
    <property type="match status" value="1"/>
</dbReference>
<feature type="domain" description="FH2" evidence="2">
    <location>
        <begin position="1"/>
        <end position="217"/>
    </location>
</feature>
<comment type="similarity">
    <text evidence="1">Belongs to the formin-like family. Class-II subfamily.</text>
</comment>
<sequence length="217" mass="24359">ESVLALDDSALDVDQVDNLIKICPTKEEMNIIMGKLTFDTVHDFMAAFCVSLQQFFMELMRVPRAESKLRVFSFKLKFNAQVSEVRESLNIINLSAEQASYLLSTVMKTVLSLGNALNQGTHRGDATGFRLDSLLKLPDSNDHRMSLMNYLCKALADKQPELLNFSKDLGSLQLMHASKLIVRSLEGDMHAIQTGLNYVVSEKKKAKKDGPVSRNFR</sequence>
<dbReference type="AlphaFoldDB" id="A0A699J0I7"/>
<evidence type="ECO:0000259" key="2">
    <source>
        <dbReference type="PROSITE" id="PS51444"/>
    </source>
</evidence>
<gene>
    <name evidence="3" type="ORF">Tci_573969</name>
</gene>
<accession>A0A699J0I7</accession>
<dbReference type="InterPro" id="IPR015425">
    <property type="entry name" value="FH2_Formin"/>
</dbReference>
<dbReference type="PANTHER" id="PTHR45733:SF16">
    <property type="entry name" value="FORMIN-LIKE PROTEIN"/>
    <property type="match status" value="1"/>
</dbReference>
<organism evidence="3">
    <name type="scientific">Tanacetum cinerariifolium</name>
    <name type="common">Dalmatian daisy</name>
    <name type="synonym">Chrysanthemum cinerariifolium</name>
    <dbReference type="NCBI Taxonomy" id="118510"/>
    <lineage>
        <taxon>Eukaryota</taxon>
        <taxon>Viridiplantae</taxon>
        <taxon>Streptophyta</taxon>
        <taxon>Embryophyta</taxon>
        <taxon>Tracheophyta</taxon>
        <taxon>Spermatophyta</taxon>
        <taxon>Magnoliopsida</taxon>
        <taxon>eudicotyledons</taxon>
        <taxon>Gunneridae</taxon>
        <taxon>Pentapetalae</taxon>
        <taxon>asterids</taxon>
        <taxon>campanulids</taxon>
        <taxon>Asterales</taxon>
        <taxon>Asteraceae</taxon>
        <taxon>Asteroideae</taxon>
        <taxon>Anthemideae</taxon>
        <taxon>Anthemidinae</taxon>
        <taxon>Tanacetum</taxon>
    </lineage>
</organism>
<proteinExistence type="inferred from homology"/>
<comment type="caution">
    <text evidence="3">The sequence shown here is derived from an EMBL/GenBank/DDBJ whole genome shotgun (WGS) entry which is preliminary data.</text>
</comment>
<protein>
    <recommendedName>
        <fullName evidence="2">FH2 domain-containing protein</fullName>
    </recommendedName>
</protein>
<dbReference type="PANTHER" id="PTHR45733">
    <property type="entry name" value="FORMIN-J"/>
    <property type="match status" value="1"/>
</dbReference>
<dbReference type="EMBL" id="BKCJ010356708">
    <property type="protein sequence ID" value="GFA01997.1"/>
    <property type="molecule type" value="Genomic_DNA"/>
</dbReference>
<name>A0A699J0I7_TANCI</name>
<feature type="non-terminal residue" evidence="3">
    <location>
        <position position="1"/>
    </location>
</feature>
<dbReference type="PROSITE" id="PS51444">
    <property type="entry name" value="FH2"/>
    <property type="match status" value="1"/>
</dbReference>
<reference evidence="3" key="1">
    <citation type="journal article" date="2019" name="Sci. Rep.">
        <title>Draft genome of Tanacetum cinerariifolium, the natural source of mosquito coil.</title>
        <authorList>
            <person name="Yamashiro T."/>
            <person name="Shiraishi A."/>
            <person name="Satake H."/>
            <person name="Nakayama K."/>
        </authorList>
    </citation>
    <scope>NUCLEOTIDE SEQUENCE</scope>
</reference>
<dbReference type="SUPFAM" id="SSF101447">
    <property type="entry name" value="Formin homology 2 domain (FH2 domain)"/>
    <property type="match status" value="1"/>
</dbReference>
<dbReference type="Gene3D" id="1.20.58.2220">
    <property type="entry name" value="Formin, FH2 domain"/>
    <property type="match status" value="1"/>
</dbReference>
<dbReference type="InterPro" id="IPR042201">
    <property type="entry name" value="FH2_Formin_sf"/>
</dbReference>
<evidence type="ECO:0000313" key="3">
    <source>
        <dbReference type="EMBL" id="GFA01997.1"/>
    </source>
</evidence>